<keyword evidence="2 7" id="KW-0699">rRNA-binding</keyword>
<evidence type="ECO:0000256" key="7">
    <source>
        <dbReference type="HAMAP-Rule" id="MF_00503"/>
    </source>
</evidence>
<dbReference type="AlphaFoldDB" id="A0A9R1CAS9"/>
<dbReference type="GO" id="GO:0003735">
    <property type="term" value="F:structural constituent of ribosome"/>
    <property type="evidence" value="ECO:0007669"/>
    <property type="project" value="InterPro"/>
</dbReference>
<dbReference type="HAMAP" id="MF_00503">
    <property type="entry name" value="Ribosomal_bL9"/>
    <property type="match status" value="1"/>
</dbReference>
<comment type="function">
    <text evidence="7">Binds to the 23S rRNA.</text>
</comment>
<evidence type="ECO:0000256" key="3">
    <source>
        <dbReference type="ARBA" id="ARBA00022884"/>
    </source>
</evidence>
<dbReference type="Pfam" id="PF03948">
    <property type="entry name" value="Ribosomal_L9_C"/>
    <property type="match status" value="1"/>
</dbReference>
<dbReference type="InterPro" id="IPR020070">
    <property type="entry name" value="Ribosomal_bL9_N"/>
</dbReference>
<organism evidence="11 12">
    <name type="scientific">Prevotella lacticifex</name>
    <dbReference type="NCBI Taxonomy" id="2854755"/>
    <lineage>
        <taxon>Bacteria</taxon>
        <taxon>Pseudomonadati</taxon>
        <taxon>Bacteroidota</taxon>
        <taxon>Bacteroidia</taxon>
        <taxon>Bacteroidales</taxon>
        <taxon>Prevotellaceae</taxon>
        <taxon>Prevotella</taxon>
    </lineage>
</organism>
<protein>
    <recommendedName>
        <fullName evidence="6 7">Large ribosomal subunit protein bL9</fullName>
    </recommendedName>
</protein>
<comment type="caution">
    <text evidence="11">The sequence shown here is derived from an EMBL/GenBank/DDBJ whole genome shotgun (WGS) entry which is preliminary data.</text>
</comment>
<dbReference type="Gene3D" id="3.10.430.100">
    <property type="entry name" value="Ribosomal protein L9, C-terminal domain"/>
    <property type="match status" value="1"/>
</dbReference>
<dbReference type="Proteomes" id="UP000825483">
    <property type="component" value="Unassembled WGS sequence"/>
</dbReference>
<proteinExistence type="inferred from homology"/>
<dbReference type="InterPro" id="IPR000244">
    <property type="entry name" value="Ribosomal_bL9"/>
</dbReference>
<accession>A0A9R1CAS9</accession>
<evidence type="ECO:0000259" key="10">
    <source>
        <dbReference type="PROSITE" id="PS00651"/>
    </source>
</evidence>
<feature type="compositionally biased region" description="Acidic residues" evidence="9">
    <location>
        <begin position="154"/>
        <end position="163"/>
    </location>
</feature>
<evidence type="ECO:0000256" key="1">
    <source>
        <dbReference type="ARBA" id="ARBA00010605"/>
    </source>
</evidence>
<evidence type="ECO:0000256" key="5">
    <source>
        <dbReference type="ARBA" id="ARBA00023274"/>
    </source>
</evidence>
<dbReference type="GO" id="GO:0006412">
    <property type="term" value="P:translation"/>
    <property type="evidence" value="ECO:0007669"/>
    <property type="project" value="UniProtKB-UniRule"/>
</dbReference>
<feature type="domain" description="Ribosomal protein L9" evidence="10">
    <location>
        <begin position="13"/>
        <end position="40"/>
    </location>
</feature>
<dbReference type="InterPro" id="IPR009027">
    <property type="entry name" value="Ribosomal_bL9/RNase_H1_N"/>
</dbReference>
<name>A0A9R1CAS9_9BACT</name>
<dbReference type="PANTHER" id="PTHR21368">
    <property type="entry name" value="50S RIBOSOMAL PROTEIN L9"/>
    <property type="match status" value="1"/>
</dbReference>
<evidence type="ECO:0000256" key="2">
    <source>
        <dbReference type="ARBA" id="ARBA00022730"/>
    </source>
</evidence>
<gene>
    <name evidence="7 11" type="primary">rplI</name>
    <name evidence="11" type="ORF">PRLR5076_20690</name>
</gene>
<dbReference type="Pfam" id="PF01281">
    <property type="entry name" value="Ribosomal_L9_N"/>
    <property type="match status" value="1"/>
</dbReference>
<evidence type="ECO:0000256" key="8">
    <source>
        <dbReference type="SAM" id="Coils"/>
    </source>
</evidence>
<feature type="coiled-coil region" evidence="8">
    <location>
        <begin position="44"/>
        <end position="75"/>
    </location>
</feature>
<evidence type="ECO:0000256" key="9">
    <source>
        <dbReference type="SAM" id="MobiDB-lite"/>
    </source>
</evidence>
<feature type="compositionally biased region" description="Acidic residues" evidence="9">
    <location>
        <begin position="171"/>
        <end position="188"/>
    </location>
</feature>
<evidence type="ECO:0000256" key="6">
    <source>
        <dbReference type="ARBA" id="ARBA00035292"/>
    </source>
</evidence>
<dbReference type="InterPro" id="IPR020594">
    <property type="entry name" value="Ribosomal_bL9_bac/chp"/>
</dbReference>
<dbReference type="GeneID" id="72466744"/>
<dbReference type="Gene3D" id="3.40.5.10">
    <property type="entry name" value="Ribosomal protein L9, N-terminal domain"/>
    <property type="match status" value="1"/>
</dbReference>
<keyword evidence="12" id="KW-1185">Reference proteome</keyword>
<dbReference type="RefSeq" id="WP_223925754.1">
    <property type="nucleotide sequence ID" value="NZ_BPTU01000001.1"/>
</dbReference>
<evidence type="ECO:0000313" key="12">
    <source>
        <dbReference type="Proteomes" id="UP000825483"/>
    </source>
</evidence>
<dbReference type="NCBIfam" id="TIGR00158">
    <property type="entry name" value="L9"/>
    <property type="match status" value="1"/>
</dbReference>
<dbReference type="InterPro" id="IPR036935">
    <property type="entry name" value="Ribosomal_bL9_N_sf"/>
</dbReference>
<dbReference type="SUPFAM" id="SSF55658">
    <property type="entry name" value="L9 N-domain-like"/>
    <property type="match status" value="1"/>
</dbReference>
<dbReference type="EMBL" id="BPUB01000002">
    <property type="protein sequence ID" value="GJG59218.1"/>
    <property type="molecule type" value="Genomic_DNA"/>
</dbReference>
<keyword evidence="8" id="KW-0175">Coiled coil</keyword>
<dbReference type="InterPro" id="IPR020069">
    <property type="entry name" value="Ribosomal_bL9_C"/>
</dbReference>
<sequence>MEIILKEDIIGLGYKNEIVNVKNGYGRNYLIPTGKGIIASASAKKQLAEDMKQQAAKIAAAKAEAEKRAAQLEGVELVIPAKVSATGVTYGSVNANIVAEELQKKGIEIDRKIITMHDIKKVGTFEATVHFFKDVEVKLPVTVVAEDEPKQPAEEEEATEEATAEAAPAEETAEEENATAEEEAPAEA</sequence>
<evidence type="ECO:0000256" key="4">
    <source>
        <dbReference type="ARBA" id="ARBA00022980"/>
    </source>
</evidence>
<feature type="region of interest" description="Disordered" evidence="9">
    <location>
        <begin position="146"/>
        <end position="188"/>
    </location>
</feature>
<dbReference type="GO" id="GO:0005840">
    <property type="term" value="C:ribosome"/>
    <property type="evidence" value="ECO:0007669"/>
    <property type="project" value="UniProtKB-KW"/>
</dbReference>
<reference evidence="11" key="1">
    <citation type="journal article" date="2022" name="Int. J. Syst. Evol. Microbiol.">
        <title>Prevotella lacticifex sp. nov., isolated from the rumen of cows.</title>
        <authorList>
            <person name="Shinkai T."/>
            <person name="Ikeyama N."/>
            <person name="Kumagai M."/>
            <person name="Ohmori H."/>
            <person name="Sakamoto M."/>
            <person name="Ohkuma M."/>
            <person name="Mitsumori M."/>
        </authorList>
    </citation>
    <scope>NUCLEOTIDE SEQUENCE</scope>
    <source>
        <strain evidence="11">R5076</strain>
    </source>
</reference>
<dbReference type="GO" id="GO:0019843">
    <property type="term" value="F:rRNA binding"/>
    <property type="evidence" value="ECO:0007669"/>
    <property type="project" value="UniProtKB-UniRule"/>
</dbReference>
<dbReference type="SUPFAM" id="SSF55653">
    <property type="entry name" value="Ribosomal protein L9 C-domain"/>
    <property type="match status" value="1"/>
</dbReference>
<evidence type="ECO:0000313" key="11">
    <source>
        <dbReference type="EMBL" id="GJG59218.1"/>
    </source>
</evidence>
<dbReference type="PROSITE" id="PS00651">
    <property type="entry name" value="RIBOSOMAL_L9"/>
    <property type="match status" value="1"/>
</dbReference>
<keyword evidence="4 7" id="KW-0689">Ribosomal protein</keyword>
<dbReference type="InterPro" id="IPR036791">
    <property type="entry name" value="Ribosomal_bL9_C_sf"/>
</dbReference>
<keyword evidence="3 7" id="KW-0694">RNA-binding</keyword>
<keyword evidence="5 7" id="KW-0687">Ribonucleoprotein</keyword>
<dbReference type="GO" id="GO:1990904">
    <property type="term" value="C:ribonucleoprotein complex"/>
    <property type="evidence" value="ECO:0007669"/>
    <property type="project" value="UniProtKB-KW"/>
</dbReference>
<comment type="similarity">
    <text evidence="1 7">Belongs to the bacterial ribosomal protein bL9 family.</text>
</comment>